<evidence type="ECO:0000259" key="1">
    <source>
        <dbReference type="Pfam" id="PF01370"/>
    </source>
</evidence>
<dbReference type="Proteomes" id="UP000185766">
    <property type="component" value="Unassembled WGS sequence"/>
</dbReference>
<organism evidence="2 3">
    <name type="scientific">Atopomonas hussainii</name>
    <dbReference type="NCBI Taxonomy" id="1429083"/>
    <lineage>
        <taxon>Bacteria</taxon>
        <taxon>Pseudomonadati</taxon>
        <taxon>Pseudomonadota</taxon>
        <taxon>Gammaproteobacteria</taxon>
        <taxon>Pseudomonadales</taxon>
        <taxon>Pseudomonadaceae</taxon>
        <taxon>Atopomonas</taxon>
    </lineage>
</organism>
<dbReference type="PANTHER" id="PTHR48079">
    <property type="entry name" value="PROTEIN YEEZ"/>
    <property type="match status" value="1"/>
</dbReference>
<dbReference type="RefSeq" id="WP_074870423.1">
    <property type="nucleotide sequence ID" value="NZ_FOAS01000019.1"/>
</dbReference>
<dbReference type="AlphaFoldDB" id="A0A1H7SIY3"/>
<keyword evidence="3" id="KW-1185">Reference proteome</keyword>
<dbReference type="GO" id="GO:0004029">
    <property type="term" value="F:aldehyde dehydrogenase (NAD+) activity"/>
    <property type="evidence" value="ECO:0007669"/>
    <property type="project" value="TreeGrafter"/>
</dbReference>
<dbReference type="EMBL" id="FOAS01000019">
    <property type="protein sequence ID" value="SEL72465.1"/>
    <property type="molecule type" value="Genomic_DNA"/>
</dbReference>
<dbReference type="InterPro" id="IPR001509">
    <property type="entry name" value="Epimerase_deHydtase"/>
</dbReference>
<dbReference type="PANTHER" id="PTHR48079:SF6">
    <property type="entry name" value="NAD(P)-BINDING DOMAIN-CONTAINING PROTEIN-RELATED"/>
    <property type="match status" value="1"/>
</dbReference>
<feature type="domain" description="NAD-dependent epimerase/dehydratase" evidence="1">
    <location>
        <begin position="3"/>
        <end position="227"/>
    </location>
</feature>
<dbReference type="InterPro" id="IPR036291">
    <property type="entry name" value="NAD(P)-bd_dom_sf"/>
</dbReference>
<sequence>MHILVTGAGGFIGGRFALFALQQGLKVRVNARRPESVAALLARGAELCQGDLADAEVAQQACRGVDAVVHCAGAVGVWGPRERFVAGNIQLTEQIVDACIKDNVPRLVHLSSPSIYFGGHKRVGIQEGDIPKRFADHYGATKYLAEQAVFAAGEFGLKVVALRPRFVTGAGDTSIFPRLIARQQRGQLRMIGDGLNRVDFTSIGNLCDALFSALQAEGEALGKAYNISDGKPVPFWDVVNYVLRRLELGSVRGRLPYALAYSAAALNEGVCHLLPGKPEPGLFRLGIDVMAKDFSLDIARAQQYLDYRAEHSLWDAIDEFCDHWQANQA</sequence>
<reference evidence="2 3" key="1">
    <citation type="submission" date="2016-10" db="EMBL/GenBank/DDBJ databases">
        <authorList>
            <person name="de Groot N.N."/>
        </authorList>
    </citation>
    <scope>NUCLEOTIDE SEQUENCE [LARGE SCALE GENOMIC DNA]</scope>
    <source>
        <strain evidence="2 3">JCM 19513</strain>
    </source>
</reference>
<proteinExistence type="predicted"/>
<evidence type="ECO:0000313" key="3">
    <source>
        <dbReference type="Proteomes" id="UP000185766"/>
    </source>
</evidence>
<dbReference type="Gene3D" id="3.40.50.720">
    <property type="entry name" value="NAD(P)-binding Rossmann-like Domain"/>
    <property type="match status" value="1"/>
</dbReference>
<dbReference type="SUPFAM" id="SSF51735">
    <property type="entry name" value="NAD(P)-binding Rossmann-fold domains"/>
    <property type="match status" value="1"/>
</dbReference>
<gene>
    <name evidence="2" type="ORF">SAMN05216214_11930</name>
</gene>
<evidence type="ECO:0000313" key="2">
    <source>
        <dbReference type="EMBL" id="SEL72465.1"/>
    </source>
</evidence>
<dbReference type="STRING" id="1429083.GCA_001885685_02518"/>
<dbReference type="Pfam" id="PF01370">
    <property type="entry name" value="Epimerase"/>
    <property type="match status" value="1"/>
</dbReference>
<protein>
    <submittedName>
        <fullName evidence="2">Nucleoside-diphosphate-sugar epimerase</fullName>
    </submittedName>
</protein>
<dbReference type="GO" id="GO:0005737">
    <property type="term" value="C:cytoplasm"/>
    <property type="evidence" value="ECO:0007669"/>
    <property type="project" value="TreeGrafter"/>
</dbReference>
<name>A0A1H7SIY3_9GAMM</name>
<accession>A0A1H7SIY3</accession>
<dbReference type="InterPro" id="IPR051783">
    <property type="entry name" value="NAD(P)-dependent_oxidoreduct"/>
</dbReference>